<reference evidence="1" key="1">
    <citation type="journal article" date="2015" name="Nature">
        <title>Complex archaea that bridge the gap between prokaryotes and eukaryotes.</title>
        <authorList>
            <person name="Spang A."/>
            <person name="Saw J.H."/>
            <person name="Jorgensen S.L."/>
            <person name="Zaremba-Niedzwiedzka K."/>
            <person name="Martijn J."/>
            <person name="Lind A.E."/>
            <person name="van Eijk R."/>
            <person name="Schleper C."/>
            <person name="Guy L."/>
            <person name="Ettema T.J."/>
        </authorList>
    </citation>
    <scope>NUCLEOTIDE SEQUENCE</scope>
</reference>
<gene>
    <name evidence="1" type="ORF">LCGC14_1862960</name>
</gene>
<comment type="caution">
    <text evidence="1">The sequence shown here is derived from an EMBL/GenBank/DDBJ whole genome shotgun (WGS) entry which is preliminary data.</text>
</comment>
<evidence type="ECO:0000313" key="1">
    <source>
        <dbReference type="EMBL" id="KKL94609.1"/>
    </source>
</evidence>
<name>A0A0F9G6Y8_9ZZZZ</name>
<dbReference type="EMBL" id="LAZR01018881">
    <property type="protein sequence ID" value="KKL94609.1"/>
    <property type="molecule type" value="Genomic_DNA"/>
</dbReference>
<organism evidence="1">
    <name type="scientific">marine sediment metagenome</name>
    <dbReference type="NCBI Taxonomy" id="412755"/>
    <lineage>
        <taxon>unclassified sequences</taxon>
        <taxon>metagenomes</taxon>
        <taxon>ecological metagenomes</taxon>
    </lineage>
</organism>
<proteinExistence type="predicted"/>
<sequence>MKTLLIITLIALLFILSAITIPMITTRDELRMDIGELEEKLADVMGNCVLLLDNKGTIIHLPKGCLHD</sequence>
<protein>
    <submittedName>
        <fullName evidence="1">Uncharacterized protein</fullName>
    </submittedName>
</protein>
<dbReference type="AlphaFoldDB" id="A0A0F9G6Y8"/>
<accession>A0A0F9G6Y8</accession>